<dbReference type="Proteomes" id="UP001631969">
    <property type="component" value="Unassembled WGS sequence"/>
</dbReference>
<name>A0ACC7P4X7_9BACL</name>
<dbReference type="EMBL" id="JBJURJ010000021">
    <property type="protein sequence ID" value="MFM9331717.1"/>
    <property type="molecule type" value="Genomic_DNA"/>
</dbReference>
<accession>A0ACC7P4X7</accession>
<sequence>MYAAYYAPQGEQPGWQQYLHGLMQRNEWLEKRQAELEGRFLRLEEQLRQMEEANRLLKEQMEAVKPVQYGNITYKVQELHVNELTGTLNIGLTSLADEGQLKTMMEQMKLDGQEMQIPGSQPVADSSG</sequence>
<comment type="caution">
    <text evidence="1">The sequence shown here is derived from an EMBL/GenBank/DDBJ whole genome shotgun (WGS) entry which is preliminary data.</text>
</comment>
<proteinExistence type="predicted"/>
<evidence type="ECO:0000313" key="1">
    <source>
        <dbReference type="EMBL" id="MFM9331717.1"/>
    </source>
</evidence>
<evidence type="ECO:0000313" key="2">
    <source>
        <dbReference type="Proteomes" id="UP001631969"/>
    </source>
</evidence>
<organism evidence="1 2">
    <name type="scientific">Paenibacillus mesotrionivorans</name>
    <dbReference type="NCBI Taxonomy" id="3160968"/>
    <lineage>
        <taxon>Bacteria</taxon>
        <taxon>Bacillati</taxon>
        <taxon>Bacillota</taxon>
        <taxon>Bacilli</taxon>
        <taxon>Bacillales</taxon>
        <taxon>Paenibacillaceae</taxon>
        <taxon>Paenibacillus</taxon>
    </lineage>
</organism>
<reference evidence="1" key="1">
    <citation type="submission" date="2024-12" db="EMBL/GenBank/DDBJ databases">
        <authorList>
            <person name="Wu N."/>
        </authorList>
    </citation>
    <scope>NUCLEOTIDE SEQUENCE</scope>
    <source>
        <strain evidence="1">P15</strain>
    </source>
</reference>
<keyword evidence="2" id="KW-1185">Reference proteome</keyword>
<protein>
    <submittedName>
        <fullName evidence="1">Spore germination protein GerPC</fullName>
    </submittedName>
</protein>
<gene>
    <name evidence="1" type="primary">gerPC</name>
    <name evidence="1" type="ORF">ACI1P1_25795</name>
</gene>